<dbReference type="GO" id="GO:0016616">
    <property type="term" value="F:oxidoreductase activity, acting on the CH-OH group of donors, NAD or NADP as acceptor"/>
    <property type="evidence" value="ECO:0007669"/>
    <property type="project" value="TreeGrafter"/>
</dbReference>
<dbReference type="InterPro" id="IPR002347">
    <property type="entry name" value="SDR_fam"/>
</dbReference>
<dbReference type="PRINTS" id="PR00080">
    <property type="entry name" value="SDRFAMILY"/>
</dbReference>
<proteinExistence type="inferred from homology"/>
<comment type="similarity">
    <text evidence="1 3">Belongs to the short-chain dehydrogenases/reductases (SDR) family.</text>
</comment>
<dbReference type="STRING" id="667725.A0A0L0GDH4"/>
<dbReference type="eggNOG" id="KOG4169">
    <property type="taxonomic scope" value="Eukaryota"/>
</dbReference>
<gene>
    <name evidence="4" type="ORF">SARC_00910</name>
</gene>
<dbReference type="EMBL" id="KQ241628">
    <property type="protein sequence ID" value="KNC86959.1"/>
    <property type="molecule type" value="Genomic_DNA"/>
</dbReference>
<dbReference type="OrthoDB" id="5840532at2759"/>
<dbReference type="GO" id="GO:0005737">
    <property type="term" value="C:cytoplasm"/>
    <property type="evidence" value="ECO:0007669"/>
    <property type="project" value="TreeGrafter"/>
</dbReference>
<dbReference type="InterPro" id="IPR036291">
    <property type="entry name" value="NAD(P)-bd_dom_sf"/>
</dbReference>
<dbReference type="Gene3D" id="3.40.50.720">
    <property type="entry name" value="NAD(P)-binding Rossmann-like Domain"/>
    <property type="match status" value="1"/>
</dbReference>
<evidence type="ECO:0000256" key="1">
    <source>
        <dbReference type="ARBA" id="ARBA00006484"/>
    </source>
</evidence>
<dbReference type="SUPFAM" id="SSF51735">
    <property type="entry name" value="NAD(P)-binding Rossmann-fold domains"/>
    <property type="match status" value="1"/>
</dbReference>
<accession>A0A0L0GDH4</accession>
<dbReference type="Pfam" id="PF00106">
    <property type="entry name" value="adh_short"/>
    <property type="match status" value="1"/>
</dbReference>
<dbReference type="PRINTS" id="PR00081">
    <property type="entry name" value="GDHRDH"/>
</dbReference>
<evidence type="ECO:0000313" key="5">
    <source>
        <dbReference type="Proteomes" id="UP000054560"/>
    </source>
</evidence>
<keyword evidence="5" id="KW-1185">Reference proteome</keyword>
<keyword evidence="2" id="KW-0560">Oxidoreductase</keyword>
<dbReference type="RefSeq" id="XP_014160861.1">
    <property type="nucleotide sequence ID" value="XM_014305386.1"/>
</dbReference>
<dbReference type="GeneID" id="25901414"/>
<evidence type="ECO:0000256" key="3">
    <source>
        <dbReference type="RuleBase" id="RU000363"/>
    </source>
</evidence>
<evidence type="ECO:0000256" key="2">
    <source>
        <dbReference type="ARBA" id="ARBA00023002"/>
    </source>
</evidence>
<evidence type="ECO:0008006" key="6">
    <source>
        <dbReference type="Google" id="ProtNLM"/>
    </source>
</evidence>
<dbReference type="PANTHER" id="PTHR44229:SF4">
    <property type="entry name" value="15-HYDROXYPROSTAGLANDIN DEHYDROGENASE [NAD(+)]"/>
    <property type="match status" value="1"/>
</dbReference>
<organism evidence="4 5">
    <name type="scientific">Sphaeroforma arctica JP610</name>
    <dbReference type="NCBI Taxonomy" id="667725"/>
    <lineage>
        <taxon>Eukaryota</taxon>
        <taxon>Ichthyosporea</taxon>
        <taxon>Ichthyophonida</taxon>
        <taxon>Sphaeroforma</taxon>
    </lineage>
</organism>
<evidence type="ECO:0000313" key="4">
    <source>
        <dbReference type="EMBL" id="KNC86959.1"/>
    </source>
</evidence>
<reference evidence="4 5" key="1">
    <citation type="submission" date="2011-02" db="EMBL/GenBank/DDBJ databases">
        <title>The Genome Sequence of Sphaeroforma arctica JP610.</title>
        <authorList>
            <consortium name="The Broad Institute Genome Sequencing Platform"/>
            <person name="Russ C."/>
            <person name="Cuomo C."/>
            <person name="Young S.K."/>
            <person name="Zeng Q."/>
            <person name="Gargeya S."/>
            <person name="Alvarado L."/>
            <person name="Berlin A."/>
            <person name="Chapman S.B."/>
            <person name="Chen Z."/>
            <person name="Freedman E."/>
            <person name="Gellesch M."/>
            <person name="Goldberg J."/>
            <person name="Griggs A."/>
            <person name="Gujja S."/>
            <person name="Heilman E."/>
            <person name="Heiman D."/>
            <person name="Howarth C."/>
            <person name="Mehta T."/>
            <person name="Neiman D."/>
            <person name="Pearson M."/>
            <person name="Roberts A."/>
            <person name="Saif S."/>
            <person name="Shea T."/>
            <person name="Shenoy N."/>
            <person name="Sisk P."/>
            <person name="Stolte C."/>
            <person name="Sykes S."/>
            <person name="White J."/>
            <person name="Yandava C."/>
            <person name="Burger G."/>
            <person name="Gray M.W."/>
            <person name="Holland P.W.H."/>
            <person name="King N."/>
            <person name="Lang F.B.F."/>
            <person name="Roger A.J."/>
            <person name="Ruiz-Trillo I."/>
            <person name="Haas B."/>
            <person name="Nusbaum C."/>
            <person name="Birren B."/>
        </authorList>
    </citation>
    <scope>NUCLEOTIDE SEQUENCE [LARGE SCALE GENOMIC DNA]</scope>
    <source>
        <strain evidence="4 5">JP610</strain>
    </source>
</reference>
<dbReference type="AlphaFoldDB" id="A0A0L0GDH4"/>
<sequence>MLRNRVCLVTGGASGLGFKLVQRLIAANAKVCVMDKSYTDSLLHSQDAGEGLHLFEGDVTKPEDISEAIKTAEEYFNSPLQVMVNNAGIGDESDVARTININLKAVIDGTTLAVHKMQMEKVAGVIVNVASMGGIYPMPFAPVYAATKAGVIQYSRSVYERLESYNRAQKGKDQIIRVNTLCPSFAETPLLTHLKSSIPNGAKIVDALGRALTADEVADCFMTLIEDEQKNGAILRVTNHGVTYQNEKYFQ</sequence>
<protein>
    <recommendedName>
        <fullName evidence="6">15-hydroxyprostaglandin dehydrogenase</fullName>
    </recommendedName>
</protein>
<name>A0A0L0GDH4_9EUKA</name>
<dbReference type="PANTHER" id="PTHR44229">
    <property type="entry name" value="15-HYDROXYPROSTAGLANDIN DEHYDROGENASE [NAD(+)]"/>
    <property type="match status" value="1"/>
</dbReference>
<dbReference type="Proteomes" id="UP000054560">
    <property type="component" value="Unassembled WGS sequence"/>
</dbReference>